<dbReference type="RefSeq" id="WP_114130861.1">
    <property type="nucleotide sequence ID" value="NZ_CP068435.1"/>
</dbReference>
<feature type="transmembrane region" description="Helical" evidence="2">
    <location>
        <begin position="6"/>
        <end position="25"/>
    </location>
</feature>
<gene>
    <name evidence="3" type="ORF">DDK22_04270</name>
</gene>
<comment type="caution">
    <text evidence="3">The sequence shown here is derived from an EMBL/GenBank/DDBJ whole genome shotgun (WGS) entry which is preliminary data.</text>
</comment>
<organism evidence="3 4">
    <name type="scientific">Cupriavidus necator</name>
    <name type="common">Alcaligenes eutrophus</name>
    <name type="synonym">Ralstonia eutropha</name>
    <dbReference type="NCBI Taxonomy" id="106590"/>
    <lineage>
        <taxon>Bacteria</taxon>
        <taxon>Pseudomonadati</taxon>
        <taxon>Pseudomonadota</taxon>
        <taxon>Betaproteobacteria</taxon>
        <taxon>Burkholderiales</taxon>
        <taxon>Burkholderiaceae</taxon>
        <taxon>Cupriavidus</taxon>
    </lineage>
</organism>
<protein>
    <submittedName>
        <fullName evidence="3">Uncharacterized protein</fullName>
    </submittedName>
</protein>
<keyword evidence="2" id="KW-0812">Transmembrane</keyword>
<keyword evidence="2" id="KW-1133">Transmembrane helix</keyword>
<reference evidence="3 4" key="1">
    <citation type="submission" date="2018-04" db="EMBL/GenBank/DDBJ databases">
        <title>Cupriavidus necator CR12 genome sequencing and assembly.</title>
        <authorList>
            <person name="Ben Fekih I."/>
            <person name="Mazhar H.S."/>
            <person name="Bello S.K."/>
            <person name="Rensing C."/>
        </authorList>
    </citation>
    <scope>NUCLEOTIDE SEQUENCE [LARGE SCALE GENOMIC DNA]</scope>
    <source>
        <strain evidence="3 4">CR12</strain>
    </source>
</reference>
<feature type="region of interest" description="Disordered" evidence="1">
    <location>
        <begin position="61"/>
        <end position="83"/>
    </location>
</feature>
<evidence type="ECO:0000256" key="1">
    <source>
        <dbReference type="SAM" id="MobiDB-lite"/>
    </source>
</evidence>
<evidence type="ECO:0000256" key="2">
    <source>
        <dbReference type="SAM" id="Phobius"/>
    </source>
</evidence>
<keyword evidence="2" id="KW-0472">Membrane</keyword>
<sequence length="83" mass="9028">MSQYTWLAVRALGIGTLIVTVAVVFRQAYLRVATEAGIASPAEAPGATMLKQCEAMHNRLKSRHVSEEAAETDRNPRALCIES</sequence>
<evidence type="ECO:0000313" key="3">
    <source>
        <dbReference type="EMBL" id="RCJ09838.1"/>
    </source>
</evidence>
<evidence type="ECO:0000313" key="4">
    <source>
        <dbReference type="Proteomes" id="UP000253501"/>
    </source>
</evidence>
<proteinExistence type="predicted"/>
<accession>A0A367PPT5</accession>
<dbReference type="EMBL" id="QDHA01000008">
    <property type="protein sequence ID" value="RCJ09838.1"/>
    <property type="molecule type" value="Genomic_DNA"/>
</dbReference>
<feature type="compositionally biased region" description="Basic and acidic residues" evidence="1">
    <location>
        <begin position="64"/>
        <end position="76"/>
    </location>
</feature>
<dbReference type="Proteomes" id="UP000253501">
    <property type="component" value="Unassembled WGS sequence"/>
</dbReference>
<name>A0A367PPT5_CUPNE</name>
<dbReference type="AlphaFoldDB" id="A0A367PPT5"/>